<dbReference type="Gene3D" id="1.10.533.10">
    <property type="entry name" value="Death Domain, Fas"/>
    <property type="match status" value="2"/>
</dbReference>
<evidence type="ECO:0000259" key="4">
    <source>
        <dbReference type="PROSITE" id="PS50168"/>
    </source>
</evidence>
<proteinExistence type="predicted"/>
<dbReference type="GO" id="GO:0006915">
    <property type="term" value="P:apoptotic process"/>
    <property type="evidence" value="ECO:0007669"/>
    <property type="project" value="UniProtKB-KW"/>
</dbReference>
<sequence length="820" mass="94525">MSAIEYNNLLFEASQRLEELNVRERLLFMCRGKLTSGSDGNIPDVLSLFRELEDKEYLGIDRLKILKEILKSVREWSLFGKVKNLERKRKEYNGLLEEIIRVLDELNDMERLMSLCRGKVPEENEGNIKNARRLLEELQNHEHLDVDQLDILKEILTRTEKKDLLLKVNEFEKRMNEEEELESRKARASAVVSSARAVGERLIGEVRMHCTFRKISGALLVVGTGVILHKCSKLEDFVEAFTAAVLPAASALQTISEGSVCFTVQLQKKSAVKALWNRYLDGTLQRDLQQFLVTDEIKQLAGGEEVMINVYIDEQELKNANSDLSTADCQERDGPDGMSSRNDRRRNSDSSLYCKQREGDEMGDSAKKSESMPANFLDTDKAAYVQSYLDSVHDVNSITTDISDSAFGTGPESEPGSEETGADFRFKVCLKDLSHNVTCELTKVLGNDPEIKKNVFQAFGLKFEPNERGLRMKIFDLFPDTPVKLLKEVFEALQLYDLAELLEKDKPRSLRSALPLEEIKKLRQCSDRPTVFHSQVAVLIIDDAKENASVKNIISFFKDLSSDSKTDVVSLESLQKAMKITGELEERKLFEKQWNRRWKNLKAMKEDFEERIKNKEFPLRRRRLFRDPYFFSRAEESEVEGAEEVKLQEEIKEKEKLVKDELKNVEEAISSIMDVWIHDQDHFTFFVVMESSDLYKFPDISAMIENCLAKKLELIPSRMKFVIGSQNWDRLKHLPELLQVICYCSSSHFVVLMDEVINKRWQTLDIISMIKEIERNLLLKKSSPFREHELSLIDDVNLEIKDNLSLVPKFRKKQGYDSAS</sequence>
<protein>
    <recommendedName>
        <fullName evidence="4">DED domain-containing protein</fullName>
    </recommendedName>
</protein>
<dbReference type="InterPro" id="IPR001875">
    <property type="entry name" value="DED_dom"/>
</dbReference>
<feature type="domain" description="DED" evidence="4">
    <location>
        <begin position="5"/>
        <end position="84"/>
    </location>
</feature>
<dbReference type="Proteomes" id="UP000225706">
    <property type="component" value="Unassembled WGS sequence"/>
</dbReference>
<dbReference type="PROSITE" id="PS50168">
    <property type="entry name" value="DED"/>
    <property type="match status" value="2"/>
</dbReference>
<dbReference type="GO" id="GO:0042981">
    <property type="term" value="P:regulation of apoptotic process"/>
    <property type="evidence" value="ECO:0007669"/>
    <property type="project" value="InterPro"/>
</dbReference>
<organism evidence="5 6">
    <name type="scientific">Stylophora pistillata</name>
    <name type="common">Smooth cauliflower coral</name>
    <dbReference type="NCBI Taxonomy" id="50429"/>
    <lineage>
        <taxon>Eukaryota</taxon>
        <taxon>Metazoa</taxon>
        <taxon>Cnidaria</taxon>
        <taxon>Anthozoa</taxon>
        <taxon>Hexacorallia</taxon>
        <taxon>Scleractinia</taxon>
        <taxon>Astrocoeniina</taxon>
        <taxon>Pocilloporidae</taxon>
        <taxon>Stylophora</taxon>
    </lineage>
</organism>
<feature type="compositionally biased region" description="Basic and acidic residues" evidence="3">
    <location>
        <begin position="329"/>
        <end position="348"/>
    </location>
</feature>
<feature type="compositionally biased region" description="Basic and acidic residues" evidence="3">
    <location>
        <begin position="355"/>
        <end position="370"/>
    </location>
</feature>
<dbReference type="AlphaFoldDB" id="A0A2B4SCK5"/>
<evidence type="ECO:0000256" key="3">
    <source>
        <dbReference type="SAM" id="MobiDB-lite"/>
    </source>
</evidence>
<feature type="region of interest" description="Disordered" evidence="3">
    <location>
        <begin position="323"/>
        <end position="373"/>
    </location>
</feature>
<name>A0A2B4SCK5_STYPI</name>
<evidence type="ECO:0000256" key="1">
    <source>
        <dbReference type="ARBA" id="ARBA00022703"/>
    </source>
</evidence>
<dbReference type="OrthoDB" id="6422954at2759"/>
<dbReference type="SUPFAM" id="SSF47986">
    <property type="entry name" value="DEATH domain"/>
    <property type="match status" value="2"/>
</dbReference>
<dbReference type="Pfam" id="PF01335">
    <property type="entry name" value="DED"/>
    <property type="match status" value="2"/>
</dbReference>
<dbReference type="PANTHER" id="PTHR48169">
    <property type="entry name" value="DED DOMAIN-CONTAINING PROTEIN"/>
    <property type="match status" value="1"/>
</dbReference>
<evidence type="ECO:0000313" key="5">
    <source>
        <dbReference type="EMBL" id="PFX26307.1"/>
    </source>
</evidence>
<feature type="domain" description="DED" evidence="4">
    <location>
        <begin position="91"/>
        <end position="170"/>
    </location>
</feature>
<keyword evidence="1" id="KW-0053">Apoptosis</keyword>
<dbReference type="SMART" id="SM00031">
    <property type="entry name" value="DED"/>
    <property type="match status" value="2"/>
</dbReference>
<accession>A0A2B4SCK5</accession>
<evidence type="ECO:0000313" key="6">
    <source>
        <dbReference type="Proteomes" id="UP000225706"/>
    </source>
</evidence>
<evidence type="ECO:0000256" key="2">
    <source>
        <dbReference type="SAM" id="Coils"/>
    </source>
</evidence>
<feature type="coiled-coil region" evidence="2">
    <location>
        <begin position="82"/>
        <end position="112"/>
    </location>
</feature>
<dbReference type="InterPro" id="IPR011029">
    <property type="entry name" value="DEATH-like_dom_sf"/>
</dbReference>
<dbReference type="PANTHER" id="PTHR48169:SF7">
    <property type="entry name" value="CASPASE 10"/>
    <property type="match status" value="1"/>
</dbReference>
<comment type="caution">
    <text evidence="5">The sequence shown here is derived from an EMBL/GenBank/DDBJ whole genome shotgun (WGS) entry which is preliminary data.</text>
</comment>
<reference evidence="6" key="1">
    <citation type="journal article" date="2017" name="bioRxiv">
        <title>Comparative analysis of the genomes of Stylophora pistillata and Acropora digitifera provides evidence for extensive differences between species of corals.</title>
        <authorList>
            <person name="Voolstra C.R."/>
            <person name="Li Y."/>
            <person name="Liew Y.J."/>
            <person name="Baumgarten S."/>
            <person name="Zoccola D."/>
            <person name="Flot J.-F."/>
            <person name="Tambutte S."/>
            <person name="Allemand D."/>
            <person name="Aranda M."/>
        </authorList>
    </citation>
    <scope>NUCLEOTIDE SEQUENCE [LARGE SCALE GENOMIC DNA]</scope>
</reference>
<dbReference type="EMBL" id="LSMT01000129">
    <property type="protein sequence ID" value="PFX26307.1"/>
    <property type="molecule type" value="Genomic_DNA"/>
</dbReference>
<keyword evidence="6" id="KW-1185">Reference proteome</keyword>
<gene>
    <name evidence="5" type="ORF">AWC38_SpisGene9038</name>
</gene>
<keyword evidence="2" id="KW-0175">Coiled coil</keyword>